<dbReference type="GO" id="GO:0016787">
    <property type="term" value="F:hydrolase activity"/>
    <property type="evidence" value="ECO:0007669"/>
    <property type="project" value="UniProtKB-KW"/>
</dbReference>
<dbReference type="EMBL" id="BOLH01000033">
    <property type="protein sequence ID" value="GIC72989.1"/>
    <property type="molecule type" value="Genomic_DNA"/>
</dbReference>
<evidence type="ECO:0000256" key="3">
    <source>
        <dbReference type="ARBA" id="ARBA00023277"/>
    </source>
</evidence>
<proteinExistence type="inferred from homology"/>
<dbReference type="InterPro" id="IPR017853">
    <property type="entry name" value="GH"/>
</dbReference>
<keyword evidence="3" id="KW-0119">Carbohydrate metabolism</keyword>
<dbReference type="Gene3D" id="3.40.50.1700">
    <property type="entry name" value="Glycoside hydrolase family 3 C-terminal domain"/>
    <property type="match status" value="1"/>
</dbReference>
<dbReference type="Pfam" id="PF00933">
    <property type="entry name" value="Glyco_hydro_3"/>
    <property type="match status" value="1"/>
</dbReference>
<evidence type="ECO:0000259" key="4">
    <source>
        <dbReference type="Pfam" id="PF00933"/>
    </source>
</evidence>
<dbReference type="InterPro" id="IPR019800">
    <property type="entry name" value="Glyco_hydro_3_AS"/>
</dbReference>
<keyword evidence="2" id="KW-0378">Hydrolase</keyword>
<dbReference type="PANTHER" id="PTHR42715:SF10">
    <property type="entry name" value="BETA-GLUCOSIDASE"/>
    <property type="match status" value="1"/>
</dbReference>
<organism evidence="5 6">
    <name type="scientific">Limosilactobacillus fermentum</name>
    <name type="common">Lactobacillus fermentum</name>
    <dbReference type="NCBI Taxonomy" id="1613"/>
    <lineage>
        <taxon>Bacteria</taxon>
        <taxon>Bacillati</taxon>
        <taxon>Bacillota</taxon>
        <taxon>Bacilli</taxon>
        <taxon>Lactobacillales</taxon>
        <taxon>Lactobacillaceae</taxon>
        <taxon>Limosilactobacillus</taxon>
    </lineage>
</organism>
<comment type="similarity">
    <text evidence="1">Belongs to the glycosyl hydrolase 3 family.</text>
</comment>
<dbReference type="Gene3D" id="3.20.20.300">
    <property type="entry name" value="Glycoside hydrolase, family 3, N-terminal domain"/>
    <property type="match status" value="1"/>
</dbReference>
<evidence type="ECO:0000313" key="5">
    <source>
        <dbReference type="EMBL" id="GIC72989.1"/>
    </source>
</evidence>
<dbReference type="Proteomes" id="UP000653631">
    <property type="component" value="Unassembled WGS sequence"/>
</dbReference>
<dbReference type="InterPro" id="IPR036962">
    <property type="entry name" value="Glyco_hydro_3_N_sf"/>
</dbReference>
<name>A0ABD0AP30_LIMFE</name>
<evidence type="ECO:0000256" key="1">
    <source>
        <dbReference type="ARBA" id="ARBA00005336"/>
    </source>
</evidence>
<dbReference type="InterPro" id="IPR001764">
    <property type="entry name" value="Glyco_hydro_3_N"/>
</dbReference>
<protein>
    <recommendedName>
        <fullName evidence="4">Glycoside hydrolase family 3 N-terminal domain-containing protein</fullName>
    </recommendedName>
</protein>
<dbReference type="PROSITE" id="PS00775">
    <property type="entry name" value="GLYCOSYL_HYDROL_F3"/>
    <property type="match status" value="1"/>
</dbReference>
<evidence type="ECO:0000256" key="2">
    <source>
        <dbReference type="ARBA" id="ARBA00022801"/>
    </source>
</evidence>
<comment type="caution">
    <text evidence="5">The sequence shown here is derived from an EMBL/GenBank/DDBJ whole genome shotgun (WGS) entry which is preliminary data.</text>
</comment>
<dbReference type="InterPro" id="IPR036881">
    <property type="entry name" value="Glyco_hydro_3_C_sf"/>
</dbReference>
<evidence type="ECO:0000313" key="6">
    <source>
        <dbReference type="Proteomes" id="UP000653631"/>
    </source>
</evidence>
<dbReference type="InterPro" id="IPR050288">
    <property type="entry name" value="Cellulose_deg_GH3"/>
</dbReference>
<dbReference type="PANTHER" id="PTHR42715">
    <property type="entry name" value="BETA-GLUCOSIDASE"/>
    <property type="match status" value="1"/>
</dbReference>
<feature type="domain" description="Glycoside hydrolase family 3 N-terminal" evidence="4">
    <location>
        <begin position="1"/>
        <end position="89"/>
    </location>
</feature>
<reference evidence="5 6" key="1">
    <citation type="submission" date="2021-01" db="EMBL/GenBank/DDBJ databases">
        <title>Development of a method for detection of lactic acid bacteria that cause putrefactive shochu mash.</title>
        <authorList>
            <person name="Takashita H."/>
            <person name="Fujihara E."/>
            <person name="Takayama K."/>
            <person name="Yamamoto H."/>
            <person name="Mizutani M."/>
            <person name="Kajiwara Y."/>
        </authorList>
    </citation>
    <scope>NUCLEOTIDE SEQUENCE [LARGE SCALE GENOMIC DNA]</scope>
    <source>
        <strain evidence="5 6">01-B1</strain>
    </source>
</reference>
<accession>A0ABD0AP30</accession>
<dbReference type="AlphaFoldDB" id="A0ABD0AP30"/>
<gene>
    <name evidence="5" type="ORF">LF01B1_20040</name>
</gene>
<dbReference type="SUPFAM" id="SSF51445">
    <property type="entry name" value="(Trans)glycosidases"/>
    <property type="match status" value="1"/>
</dbReference>
<sequence>MCSYNKLNGIQVSQNQRLLTHILRDEWGFEGLVMSDWGAVVDHVAAIKPGLDLEMPGKGAESVNEIVRAVNDGHLQESILDKVALRVLKMVEKWQPKHAVNYDKEEQHDFARQLADESIVLLQNKHHLLPLNDTQSIAVIGELAAKPRF</sequence>